<evidence type="ECO:0000256" key="2">
    <source>
        <dbReference type="SAM" id="MobiDB-lite"/>
    </source>
</evidence>
<evidence type="ECO:0000259" key="4">
    <source>
        <dbReference type="PROSITE" id="PS50850"/>
    </source>
</evidence>
<comment type="subcellular location">
    <subcellularLocation>
        <location evidence="1">Membrane</location>
        <topology evidence="1">Multi-pass membrane protein</topology>
    </subcellularLocation>
</comment>
<feature type="transmembrane region" description="Helical" evidence="3">
    <location>
        <begin position="148"/>
        <end position="169"/>
    </location>
</feature>
<proteinExistence type="predicted"/>
<organism evidence="5 6">
    <name type="scientific">Eptatretus burgeri</name>
    <name type="common">Inshore hagfish</name>
    <dbReference type="NCBI Taxonomy" id="7764"/>
    <lineage>
        <taxon>Eukaryota</taxon>
        <taxon>Metazoa</taxon>
        <taxon>Chordata</taxon>
        <taxon>Craniata</taxon>
        <taxon>Vertebrata</taxon>
        <taxon>Cyclostomata</taxon>
        <taxon>Myxini</taxon>
        <taxon>Myxiniformes</taxon>
        <taxon>Myxinidae</taxon>
        <taxon>Eptatretinae</taxon>
        <taxon>Eptatretus</taxon>
    </lineage>
</organism>
<reference evidence="5" key="2">
    <citation type="submission" date="2025-09" db="UniProtKB">
        <authorList>
            <consortium name="Ensembl"/>
        </authorList>
    </citation>
    <scope>IDENTIFICATION</scope>
</reference>
<keyword evidence="6" id="KW-1185">Reference proteome</keyword>
<feature type="transmembrane region" description="Helical" evidence="3">
    <location>
        <begin position="326"/>
        <end position="348"/>
    </location>
</feature>
<dbReference type="AlphaFoldDB" id="A0A8C4N4G9"/>
<feature type="transmembrane region" description="Helical" evidence="3">
    <location>
        <begin position="115"/>
        <end position="136"/>
    </location>
</feature>
<protein>
    <submittedName>
        <fullName evidence="5">Solute carrier family 16 member 6</fullName>
    </submittedName>
</protein>
<keyword evidence="3" id="KW-1133">Transmembrane helix</keyword>
<dbReference type="GeneTree" id="ENSGT00940000155575"/>
<accession>A0A8C4N4G9</accession>
<feature type="domain" description="Major facilitator superfamily (MFS) profile" evidence="4">
    <location>
        <begin position="23"/>
        <end position="510"/>
    </location>
</feature>
<feature type="transmembrane region" description="Helical" evidence="3">
    <location>
        <begin position="181"/>
        <end position="205"/>
    </location>
</feature>
<feature type="transmembrane region" description="Helical" evidence="3">
    <location>
        <begin position="360"/>
        <end position="379"/>
    </location>
</feature>
<dbReference type="Gene3D" id="1.20.1250.20">
    <property type="entry name" value="MFS general substrate transporter like domains"/>
    <property type="match status" value="1"/>
</dbReference>
<sequence length="558" mass="60632">MAAAYLKFPPPKEYSKVPDGGWGFVVMVAFFFVEAFTYGVIKSFGVFFEDLMKHFGTNASSISWAVSICVFCMTFAAPLSVFLSTRFTCRHVVMLGGILSSAGTLAASFSTNVVAMYLSLGLVTGLGFSFSLFPCLTSLSMYFDERRSLIMAVASTGECFATLLLAPGLEMLKQHIGWQGAIRVVAAGQLTIVVCGVLIRPILILPKKEPLIIEKKNKDKYIEENEQTLVSVDSGICVHAAEGRFVIDVYKDIVDRDSLENKHVDAQLNDAESLEARALYRTDLSLKPQSKKAEDSEYEVPSNEPNPIEDKMSKSLDLSVLREPSFICYSLFGLFATLGFFSPGMFVVPLAVASGVPSQIATYLLSGMAGAELLGRFAAGLVFNRPAFPRVHLELVCSGCLVLILFAFPIAHMTFTGLMACSILFGLVFGAVASTHIPLLAEDDIIGPLRMASGVGVYVCIQSFSCLIGPPLAGWLVDMSGGNYLMAFYCSGTGLIVASAFLALVRPCKLGLCRDTLCTTYHKPPVAMDRRDVFELTLPVVAHFDKEDAFLYMDTSVM</sequence>
<dbReference type="Pfam" id="PF07690">
    <property type="entry name" value="MFS_1"/>
    <property type="match status" value="1"/>
</dbReference>
<dbReference type="InterPro" id="IPR011701">
    <property type="entry name" value="MFS"/>
</dbReference>
<dbReference type="SUPFAM" id="SSF103473">
    <property type="entry name" value="MFS general substrate transporter"/>
    <property type="match status" value="1"/>
</dbReference>
<evidence type="ECO:0000313" key="5">
    <source>
        <dbReference type="Ensembl" id="ENSEBUP00000001139.1"/>
    </source>
</evidence>
<reference evidence="5" key="1">
    <citation type="submission" date="2025-08" db="UniProtKB">
        <authorList>
            <consortium name="Ensembl"/>
        </authorList>
    </citation>
    <scope>IDENTIFICATION</scope>
</reference>
<feature type="transmembrane region" description="Helical" evidence="3">
    <location>
        <begin position="452"/>
        <end position="472"/>
    </location>
</feature>
<dbReference type="InterPro" id="IPR036259">
    <property type="entry name" value="MFS_trans_sf"/>
</dbReference>
<feature type="transmembrane region" description="Helical" evidence="3">
    <location>
        <begin position="61"/>
        <end position="83"/>
    </location>
</feature>
<dbReference type="Ensembl" id="ENSEBUT00000001457.1">
    <property type="protein sequence ID" value="ENSEBUP00000001139.1"/>
    <property type="gene ID" value="ENSEBUG00000001064.1"/>
</dbReference>
<feature type="transmembrane region" description="Helical" evidence="3">
    <location>
        <begin position="21"/>
        <end position="41"/>
    </location>
</feature>
<dbReference type="OMA" id="TFFCGVQ"/>
<dbReference type="InterPro" id="IPR020846">
    <property type="entry name" value="MFS_dom"/>
</dbReference>
<feature type="transmembrane region" description="Helical" evidence="3">
    <location>
        <begin position="391"/>
        <end position="411"/>
    </location>
</feature>
<feature type="transmembrane region" description="Helical" evidence="3">
    <location>
        <begin position="484"/>
        <end position="505"/>
    </location>
</feature>
<feature type="region of interest" description="Disordered" evidence="2">
    <location>
        <begin position="287"/>
        <end position="310"/>
    </location>
</feature>
<dbReference type="PANTHER" id="PTHR11360">
    <property type="entry name" value="MONOCARBOXYLATE TRANSPORTER"/>
    <property type="match status" value="1"/>
</dbReference>
<keyword evidence="3" id="KW-0812">Transmembrane</keyword>
<feature type="transmembrane region" description="Helical" evidence="3">
    <location>
        <begin position="417"/>
        <end position="440"/>
    </location>
</feature>
<dbReference type="PANTHER" id="PTHR11360:SF20">
    <property type="entry name" value="MONOCARBOXYLATE TRANSPORTER 7"/>
    <property type="match status" value="1"/>
</dbReference>
<dbReference type="InterPro" id="IPR050327">
    <property type="entry name" value="Proton-linked_MCT"/>
</dbReference>
<evidence type="ECO:0000256" key="3">
    <source>
        <dbReference type="SAM" id="Phobius"/>
    </source>
</evidence>
<name>A0A8C4N4G9_EPTBU</name>
<dbReference type="GO" id="GO:0016020">
    <property type="term" value="C:membrane"/>
    <property type="evidence" value="ECO:0007669"/>
    <property type="project" value="UniProtKB-SubCell"/>
</dbReference>
<evidence type="ECO:0000313" key="6">
    <source>
        <dbReference type="Proteomes" id="UP000694388"/>
    </source>
</evidence>
<dbReference type="GO" id="GO:0008028">
    <property type="term" value="F:monocarboxylic acid transmembrane transporter activity"/>
    <property type="evidence" value="ECO:0007669"/>
    <property type="project" value="TreeGrafter"/>
</dbReference>
<dbReference type="PROSITE" id="PS50850">
    <property type="entry name" value="MFS"/>
    <property type="match status" value="1"/>
</dbReference>
<keyword evidence="3" id="KW-0472">Membrane</keyword>
<evidence type="ECO:0000256" key="1">
    <source>
        <dbReference type="ARBA" id="ARBA00004141"/>
    </source>
</evidence>
<feature type="transmembrane region" description="Helical" evidence="3">
    <location>
        <begin position="92"/>
        <end position="109"/>
    </location>
</feature>
<dbReference type="Proteomes" id="UP000694388">
    <property type="component" value="Unplaced"/>
</dbReference>